<keyword evidence="1" id="KW-1133">Transmembrane helix</keyword>
<keyword evidence="3" id="KW-1185">Reference proteome</keyword>
<comment type="caution">
    <text evidence="2">The sequence shown here is derived from an EMBL/GenBank/DDBJ whole genome shotgun (WGS) entry which is preliminary data.</text>
</comment>
<dbReference type="EMBL" id="JARRAG010000001">
    <property type="protein sequence ID" value="MDG3003696.1"/>
    <property type="molecule type" value="Genomic_DNA"/>
</dbReference>
<dbReference type="RefSeq" id="WP_277860046.1">
    <property type="nucleotide sequence ID" value="NZ_JARRAG010000001.1"/>
</dbReference>
<sequence length="405" mass="44846">MRSRLRLAAPWKALFTLAIVFAVSAASIRILLPPGVGPESYRFPTGTLFFAAAAYGVYRACYFHPYFRSGYRAWLATTPWTVDKPLPFGPIELDWPDVVVLGALILMYAVVPDHQSARIIAVFLFFHGLFLTISIYNAANHVPAYAALFGLGLMVRLWPQPWACALTGVVVYLIEYDGLRISLRSFPWAATDSPTPVEDAERTTFDPARASCGWPYDRLLKDPQQAPGAPETRPEAPFRPAGIGTNLEEMPWHRLLGTKLDYLMWSLLLGWWASCFGPILAEQDRYPTFLSIATLAVVSISFITRLSLYKMGYASPIGEWGRIRTGRWIIPGHDVFALALVLIPIAPALTFWGLVVNGVPWRIAGPIALSVALFVALATPPGLRRWRLVGRHRLVPGQARSAAGS</sequence>
<dbReference type="Proteomes" id="UP001216907">
    <property type="component" value="Unassembled WGS sequence"/>
</dbReference>
<evidence type="ECO:0000313" key="2">
    <source>
        <dbReference type="EMBL" id="MDG3003696.1"/>
    </source>
</evidence>
<evidence type="ECO:0008006" key="4">
    <source>
        <dbReference type="Google" id="ProtNLM"/>
    </source>
</evidence>
<evidence type="ECO:0000256" key="1">
    <source>
        <dbReference type="SAM" id="Phobius"/>
    </source>
</evidence>
<name>A0ABT6F7Y0_9BACT</name>
<organism evidence="2 3">
    <name type="scientific">Paludisphaera mucosa</name>
    <dbReference type="NCBI Taxonomy" id="3030827"/>
    <lineage>
        <taxon>Bacteria</taxon>
        <taxon>Pseudomonadati</taxon>
        <taxon>Planctomycetota</taxon>
        <taxon>Planctomycetia</taxon>
        <taxon>Isosphaerales</taxon>
        <taxon>Isosphaeraceae</taxon>
        <taxon>Paludisphaera</taxon>
    </lineage>
</organism>
<feature type="transmembrane region" description="Helical" evidence="1">
    <location>
        <begin position="361"/>
        <end position="383"/>
    </location>
</feature>
<reference evidence="2 3" key="1">
    <citation type="submission" date="2023-03" db="EMBL/GenBank/DDBJ databases">
        <title>Paludisphaera mucosa sp. nov. a novel planctomycete from northern fen.</title>
        <authorList>
            <person name="Ivanova A."/>
        </authorList>
    </citation>
    <scope>NUCLEOTIDE SEQUENCE [LARGE SCALE GENOMIC DNA]</scope>
    <source>
        <strain evidence="2 3">Pla2</strain>
    </source>
</reference>
<feature type="transmembrane region" description="Helical" evidence="1">
    <location>
        <begin position="328"/>
        <end position="355"/>
    </location>
</feature>
<feature type="transmembrane region" description="Helical" evidence="1">
    <location>
        <begin position="262"/>
        <end position="280"/>
    </location>
</feature>
<feature type="transmembrane region" description="Helical" evidence="1">
    <location>
        <begin position="119"/>
        <end position="139"/>
    </location>
</feature>
<feature type="transmembrane region" description="Helical" evidence="1">
    <location>
        <begin position="286"/>
        <end position="308"/>
    </location>
</feature>
<keyword evidence="1" id="KW-0472">Membrane</keyword>
<feature type="transmembrane region" description="Helical" evidence="1">
    <location>
        <begin position="145"/>
        <end position="174"/>
    </location>
</feature>
<protein>
    <recommendedName>
        <fullName evidence="4">HTTM domain-containing protein</fullName>
    </recommendedName>
</protein>
<evidence type="ECO:0000313" key="3">
    <source>
        <dbReference type="Proteomes" id="UP001216907"/>
    </source>
</evidence>
<proteinExistence type="predicted"/>
<keyword evidence="1" id="KW-0812">Transmembrane</keyword>
<gene>
    <name evidence="2" type="ORF">PZE19_07940</name>
</gene>
<accession>A0ABT6F7Y0</accession>